<evidence type="ECO:0000256" key="2">
    <source>
        <dbReference type="ARBA" id="ARBA00022723"/>
    </source>
</evidence>
<comment type="caution">
    <text evidence="7">The sequence shown here is derived from an EMBL/GenBank/DDBJ whole genome shotgun (WGS) entry which is preliminary data.</text>
</comment>
<evidence type="ECO:0000256" key="4">
    <source>
        <dbReference type="ARBA" id="ARBA00022833"/>
    </source>
</evidence>
<feature type="chain" id="PRO_5047303114" evidence="6">
    <location>
        <begin position="23"/>
        <end position="318"/>
    </location>
</feature>
<dbReference type="PANTHER" id="PTHR35005">
    <property type="entry name" value="3-DEHYDRO-SCYLLO-INOSOSE HYDROLASE"/>
    <property type="match status" value="1"/>
</dbReference>
<comment type="similarity">
    <text evidence="5">Belongs to the creatininase superfamily.</text>
</comment>
<dbReference type="RefSeq" id="WP_380860341.1">
    <property type="nucleotide sequence ID" value="NZ_JBHRXV010000007.1"/>
</dbReference>
<protein>
    <submittedName>
        <fullName evidence="7">Creatininase family protein</fullName>
    </submittedName>
</protein>
<dbReference type="Proteomes" id="UP001595615">
    <property type="component" value="Unassembled WGS sequence"/>
</dbReference>
<gene>
    <name evidence="7" type="ORF">ACFOMD_09395</name>
</gene>
<keyword evidence="4" id="KW-0862">Zinc</keyword>
<evidence type="ECO:0000256" key="3">
    <source>
        <dbReference type="ARBA" id="ARBA00022801"/>
    </source>
</evidence>
<reference evidence="8" key="1">
    <citation type="journal article" date="2019" name="Int. J. Syst. Evol. Microbiol.">
        <title>The Global Catalogue of Microorganisms (GCM) 10K type strain sequencing project: providing services to taxonomists for standard genome sequencing and annotation.</title>
        <authorList>
            <consortium name="The Broad Institute Genomics Platform"/>
            <consortium name="The Broad Institute Genome Sequencing Center for Infectious Disease"/>
            <person name="Wu L."/>
            <person name="Ma J."/>
        </authorList>
    </citation>
    <scope>NUCLEOTIDE SEQUENCE [LARGE SCALE GENOMIC DNA]</scope>
    <source>
        <strain evidence="8">KCTC 42644</strain>
    </source>
</reference>
<evidence type="ECO:0000313" key="8">
    <source>
        <dbReference type="Proteomes" id="UP001595615"/>
    </source>
</evidence>
<comment type="cofactor">
    <cofactor evidence="1">
        <name>Zn(2+)</name>
        <dbReference type="ChEBI" id="CHEBI:29105"/>
    </cofactor>
</comment>
<keyword evidence="8" id="KW-1185">Reference proteome</keyword>
<keyword evidence="6" id="KW-0732">Signal</keyword>
<dbReference type="SUPFAM" id="SSF102215">
    <property type="entry name" value="Creatininase"/>
    <property type="match status" value="1"/>
</dbReference>
<sequence length="318" mass="34299">MNDFIRVAAVAGAMLGATPVLAADPPTSPIWHEQKVKNYLPHMSWPEVADLLMRSDLVIIPVAAMEEHGLHGPIGTDFLNSNEEAKLIAQKADILVAPILLPGNSPYHMGFPGTISLPAETIQKVYFEAVQSLIQHGFKRFLLLNGHGGNAATTRFIVDRVNQETPGIAVEVGEAIQPYLAKMRGAEGAKPPVAATPVFDRHGGTPETSSSLYLTPNLLDMSKAKTAPLKLPEHMQKMLPQVVAEDPTAKLVFLAEGLKAKETGKKTSTREMTATGVWGVADFASATAERGKANITRRVDATVQFIEAWNKLRPSGTK</sequence>
<feature type="signal peptide" evidence="6">
    <location>
        <begin position="1"/>
        <end position="22"/>
    </location>
</feature>
<keyword evidence="3" id="KW-0378">Hydrolase</keyword>
<accession>A0ABV7XC12</accession>
<name>A0ABV7XC12_9SPHN</name>
<evidence type="ECO:0000256" key="6">
    <source>
        <dbReference type="SAM" id="SignalP"/>
    </source>
</evidence>
<dbReference type="PANTHER" id="PTHR35005:SF1">
    <property type="entry name" value="2-AMINO-5-FORMYLAMINO-6-RIBOSYLAMINOPYRIMIDIN-4(3H)-ONE 5'-MONOPHOSPHATE DEFORMYLASE"/>
    <property type="match status" value="1"/>
</dbReference>
<evidence type="ECO:0000256" key="5">
    <source>
        <dbReference type="ARBA" id="ARBA00024029"/>
    </source>
</evidence>
<evidence type="ECO:0000256" key="1">
    <source>
        <dbReference type="ARBA" id="ARBA00001947"/>
    </source>
</evidence>
<evidence type="ECO:0000313" key="7">
    <source>
        <dbReference type="EMBL" id="MFC3712783.1"/>
    </source>
</evidence>
<proteinExistence type="inferred from homology"/>
<keyword evidence="2" id="KW-0479">Metal-binding</keyword>
<dbReference type="InterPro" id="IPR003785">
    <property type="entry name" value="Creatininase/forma_Hydrolase"/>
</dbReference>
<dbReference type="Gene3D" id="3.40.50.10310">
    <property type="entry name" value="Creatininase"/>
    <property type="match status" value="1"/>
</dbReference>
<dbReference type="InterPro" id="IPR024087">
    <property type="entry name" value="Creatininase-like_sf"/>
</dbReference>
<dbReference type="EMBL" id="JBHRXV010000007">
    <property type="protein sequence ID" value="MFC3712783.1"/>
    <property type="molecule type" value="Genomic_DNA"/>
</dbReference>
<dbReference type="Pfam" id="PF02633">
    <property type="entry name" value="Creatininase"/>
    <property type="match status" value="1"/>
</dbReference>
<organism evidence="7 8">
    <name type="scientific">Sphingoaurantiacus capsulatus</name>
    <dbReference type="NCBI Taxonomy" id="1771310"/>
    <lineage>
        <taxon>Bacteria</taxon>
        <taxon>Pseudomonadati</taxon>
        <taxon>Pseudomonadota</taxon>
        <taxon>Alphaproteobacteria</taxon>
        <taxon>Sphingomonadales</taxon>
        <taxon>Sphingosinicellaceae</taxon>
        <taxon>Sphingoaurantiacus</taxon>
    </lineage>
</organism>